<feature type="transmembrane region" description="Helical" evidence="10">
    <location>
        <begin position="926"/>
        <end position="945"/>
    </location>
</feature>
<keyword evidence="14" id="KW-1185">Reference proteome</keyword>
<dbReference type="EMBL" id="KZ857386">
    <property type="protein sequence ID" value="RDX53754.1"/>
    <property type="molecule type" value="Genomic_DNA"/>
</dbReference>
<keyword evidence="3 10" id="KW-0813">Transport</keyword>
<gene>
    <name evidence="13" type="ORF">OH76DRAFT_1453542</name>
</gene>
<proteinExistence type="inferred from homology"/>
<feature type="transmembrane region" description="Helical" evidence="10">
    <location>
        <begin position="732"/>
        <end position="750"/>
    </location>
</feature>
<protein>
    <recommendedName>
        <fullName evidence="10">GPI inositol-deacylase</fullName>
        <ecNumber evidence="10">3.1.-.-</ecNumber>
    </recommendedName>
</protein>
<sequence length="947" mass="104117">MSRLLAVFFAFSLAAVLVLYYAGLGIYHSLSPQGCRMSWMWPSYVLQTKFDHTWTPLARRYSLWLYREANRESHELHGAPVLFIPGNAGSSHQARSIASSAANQYYSSPYEVSPEFANEKYSGLDFFAVEFNEDLSAFHGPTIDSETTYATRAIDYILSLYPPNTSIIVMGHSMGGVVATALLPNPNISAIITMSTPHILPPVRFDRRIDHIYAQNHKHLAADPTPVLSLCGGATDLMIPSESCILSPTVLNFNTSLYRRTVFTSALEGCWTGVGHLAMVWCHQVRWRVARAALEIAAVQTVKERALVMDRWLRDGHVPPPVAFPTGTVRYEAGQYRRAPANQHLLIRDPVGTETYALPLPPPEEGQTMAKFVLYASQGSVPPLSPHHPLPFRATVYLCDDIPDLSCTPLDPTTLKLIPSPMPGLPFPVPDEGSDESEGVVLYEADVPLNAGSLVAVTIERGDRRGWVFGGYAESEPMNIDVGLTSLLLSSVDISLPSSIRVQINLPIVPANALLVYRLTPGYDQESSCTSESVLSPLLAHTSHPSETHYFPLAPNFGRRILLHSHAAGPYITSDHPVGHTLTVHTSGECLVNEIQLTVDWWAAIGRWGSRYGTAAACWAVGIMAVLMWDVQCIAANGAPIPDVQNALEFFARRRLPLMVMGSYFVSLLPLRVSLWLGNGGNHYFAPLAMILLPITFGLVCVMWLLLRILLWPLQRLLKVLGSRREDTAIRRPRTAILSMGLIFLVIFILVPWQVAYLGCWLIHFYTCASSLASLPSHTSSAGTEAVPLIAMPGHGERAEQEVDVAHRPTIPQRRCLEQQINAHLHLLLLMTWLLPLVAPVLAVWVRTLATAGFTTPFDGDHNFLYVAPFLILVEVLSGGEASVHAKAFFGSGGKERVSPRWGFAALAVIAFFTGPRTTYMVFETASVAVGWVVTARVVPVYWGATS</sequence>
<dbReference type="PANTHER" id="PTHR15495:SF7">
    <property type="entry name" value="GPI INOSITOL-DEACYLASE"/>
    <property type="match status" value="1"/>
</dbReference>
<evidence type="ECO:0000256" key="2">
    <source>
        <dbReference type="ARBA" id="ARBA00006931"/>
    </source>
</evidence>
<evidence type="ECO:0000256" key="1">
    <source>
        <dbReference type="ARBA" id="ARBA00004477"/>
    </source>
</evidence>
<dbReference type="InterPro" id="IPR039529">
    <property type="entry name" value="PGAP1/BST1"/>
</dbReference>
<dbReference type="OrthoDB" id="348976at2759"/>
<evidence type="ECO:0000256" key="10">
    <source>
        <dbReference type="RuleBase" id="RU365011"/>
    </source>
</evidence>
<keyword evidence="5 10" id="KW-0378">Hydrolase</keyword>
<accession>A0A371DMK6</accession>
<dbReference type="SUPFAM" id="SSF53474">
    <property type="entry name" value="alpha/beta-Hydrolases"/>
    <property type="match status" value="1"/>
</dbReference>
<dbReference type="PANTHER" id="PTHR15495">
    <property type="entry name" value="NEGATIVE REGULATOR OF VESICLE FORMATION-RELATED"/>
    <property type="match status" value="1"/>
</dbReference>
<evidence type="ECO:0000259" key="12">
    <source>
        <dbReference type="Pfam" id="PF25140"/>
    </source>
</evidence>
<evidence type="ECO:0000313" key="13">
    <source>
        <dbReference type="EMBL" id="RDX53754.1"/>
    </source>
</evidence>
<dbReference type="GO" id="GO:0005789">
    <property type="term" value="C:endoplasmic reticulum membrane"/>
    <property type="evidence" value="ECO:0007669"/>
    <property type="project" value="UniProtKB-SubCell"/>
</dbReference>
<dbReference type="Pfam" id="PF07819">
    <property type="entry name" value="PGAP1"/>
    <property type="match status" value="1"/>
</dbReference>
<dbReference type="Gene3D" id="3.40.50.1820">
    <property type="entry name" value="alpha/beta hydrolase"/>
    <property type="match status" value="1"/>
</dbReference>
<keyword evidence="7 10" id="KW-0653">Protein transport</keyword>
<dbReference type="GO" id="GO:0050185">
    <property type="term" value="F:phosphatidylinositol deacylase activity"/>
    <property type="evidence" value="ECO:0007669"/>
    <property type="project" value="TreeGrafter"/>
</dbReference>
<feature type="transmembrane region" description="Helical" evidence="10">
    <location>
        <begin position="902"/>
        <end position="920"/>
    </location>
</feature>
<keyword evidence="4 10" id="KW-0812">Transmembrane</keyword>
<evidence type="ECO:0000256" key="9">
    <source>
        <dbReference type="ARBA" id="ARBA00023136"/>
    </source>
</evidence>
<evidence type="ECO:0000313" key="14">
    <source>
        <dbReference type="Proteomes" id="UP000256964"/>
    </source>
</evidence>
<dbReference type="Pfam" id="PF25140">
    <property type="entry name" value="PGAP1_TMD"/>
    <property type="match status" value="1"/>
</dbReference>
<name>A0A371DMK6_9APHY</name>
<evidence type="ECO:0000256" key="7">
    <source>
        <dbReference type="ARBA" id="ARBA00022927"/>
    </source>
</evidence>
<evidence type="ECO:0000256" key="4">
    <source>
        <dbReference type="ARBA" id="ARBA00022692"/>
    </source>
</evidence>
<dbReference type="InterPro" id="IPR029058">
    <property type="entry name" value="AB_hydrolase_fold"/>
</dbReference>
<dbReference type="InterPro" id="IPR012908">
    <property type="entry name" value="PGAP1-ab_dom-like"/>
</dbReference>
<evidence type="ECO:0000259" key="11">
    <source>
        <dbReference type="Pfam" id="PF07819"/>
    </source>
</evidence>
<feature type="transmembrane region" description="Helical" evidence="10">
    <location>
        <begin position="684"/>
        <end position="711"/>
    </location>
</feature>
<dbReference type="Proteomes" id="UP000256964">
    <property type="component" value="Unassembled WGS sequence"/>
</dbReference>
<evidence type="ECO:0000256" key="8">
    <source>
        <dbReference type="ARBA" id="ARBA00022989"/>
    </source>
</evidence>
<feature type="transmembrane region" description="Helical" evidence="10">
    <location>
        <begin position="656"/>
        <end position="678"/>
    </location>
</feature>
<dbReference type="GO" id="GO:0006505">
    <property type="term" value="P:GPI anchor metabolic process"/>
    <property type="evidence" value="ECO:0007669"/>
    <property type="project" value="TreeGrafter"/>
</dbReference>
<feature type="transmembrane region" description="Helical" evidence="10">
    <location>
        <begin position="866"/>
        <end position="890"/>
    </location>
</feature>
<evidence type="ECO:0000256" key="5">
    <source>
        <dbReference type="ARBA" id="ARBA00022801"/>
    </source>
</evidence>
<evidence type="ECO:0000256" key="3">
    <source>
        <dbReference type="ARBA" id="ARBA00022448"/>
    </source>
</evidence>
<reference evidence="13 14" key="1">
    <citation type="journal article" date="2018" name="Biotechnol. Biofuels">
        <title>Integrative visual omics of the white-rot fungus Polyporus brumalis exposes the biotechnological potential of its oxidative enzymes for delignifying raw plant biomass.</title>
        <authorList>
            <person name="Miyauchi S."/>
            <person name="Rancon A."/>
            <person name="Drula E."/>
            <person name="Hage H."/>
            <person name="Chaduli D."/>
            <person name="Favel A."/>
            <person name="Grisel S."/>
            <person name="Henrissat B."/>
            <person name="Herpoel-Gimbert I."/>
            <person name="Ruiz-Duenas F.J."/>
            <person name="Chevret D."/>
            <person name="Hainaut M."/>
            <person name="Lin J."/>
            <person name="Wang M."/>
            <person name="Pangilinan J."/>
            <person name="Lipzen A."/>
            <person name="Lesage-Meessen L."/>
            <person name="Navarro D."/>
            <person name="Riley R."/>
            <person name="Grigoriev I.V."/>
            <person name="Zhou S."/>
            <person name="Raouche S."/>
            <person name="Rosso M.N."/>
        </authorList>
    </citation>
    <scope>NUCLEOTIDE SEQUENCE [LARGE SCALE GENOMIC DNA]</scope>
    <source>
        <strain evidence="13 14">BRFM 1820</strain>
    </source>
</reference>
<feature type="domain" description="GPI inositol-deacylase transmembrane" evidence="12">
    <location>
        <begin position="683"/>
        <end position="935"/>
    </location>
</feature>
<organism evidence="13 14">
    <name type="scientific">Lentinus brumalis</name>
    <dbReference type="NCBI Taxonomy" id="2498619"/>
    <lineage>
        <taxon>Eukaryota</taxon>
        <taxon>Fungi</taxon>
        <taxon>Dikarya</taxon>
        <taxon>Basidiomycota</taxon>
        <taxon>Agaricomycotina</taxon>
        <taxon>Agaricomycetes</taxon>
        <taxon>Polyporales</taxon>
        <taxon>Polyporaceae</taxon>
        <taxon>Lentinus</taxon>
    </lineage>
</organism>
<dbReference type="AlphaFoldDB" id="A0A371DMK6"/>
<dbReference type="EC" id="3.1.-.-" evidence="10"/>
<comment type="subcellular location">
    <subcellularLocation>
        <location evidence="1">Endoplasmic reticulum membrane</location>
        <topology evidence="1">Multi-pass membrane protein</topology>
    </subcellularLocation>
</comment>
<feature type="domain" description="GPI inositol-deacylase PGAP1-like alpha/beta" evidence="11">
    <location>
        <begin position="75"/>
        <end position="295"/>
    </location>
</feature>
<dbReference type="GO" id="GO:0006888">
    <property type="term" value="P:endoplasmic reticulum to Golgi vesicle-mediated transport"/>
    <property type="evidence" value="ECO:0007669"/>
    <property type="project" value="TreeGrafter"/>
</dbReference>
<feature type="transmembrane region" description="Helical" evidence="10">
    <location>
        <begin position="823"/>
        <end position="846"/>
    </location>
</feature>
<keyword evidence="9 10" id="KW-0472">Membrane</keyword>
<keyword evidence="6 10" id="KW-0256">Endoplasmic reticulum</keyword>
<comment type="function">
    <text evidence="10">Involved in inositol deacylation of GPI-anchored proteins which plays important roles in the quality control and ER-associated degradation of GPI-anchored proteins.</text>
</comment>
<dbReference type="STRING" id="139420.A0A371DMK6"/>
<comment type="similarity">
    <text evidence="2 10">Belongs to the GPI inositol-deacylase family.</text>
</comment>
<evidence type="ECO:0000256" key="6">
    <source>
        <dbReference type="ARBA" id="ARBA00022824"/>
    </source>
</evidence>
<keyword evidence="8 10" id="KW-1133">Transmembrane helix</keyword>
<dbReference type="GO" id="GO:0015031">
    <property type="term" value="P:protein transport"/>
    <property type="evidence" value="ECO:0007669"/>
    <property type="project" value="UniProtKB-KW"/>
</dbReference>
<dbReference type="InterPro" id="IPR056824">
    <property type="entry name" value="PGAP1_TMD"/>
</dbReference>